<evidence type="ECO:0000313" key="2">
    <source>
        <dbReference type="Proteomes" id="UP000035037"/>
    </source>
</evidence>
<proteinExistence type="predicted"/>
<accession>A0A0G8ASD8</accession>
<sequence length="59" mass="6522">MSQLQGLEAQLSQGLSIRSDGPERMFQAFLDSVGRGLGHSRRLPLHQPDGLLFQSHIHA</sequence>
<reference evidence="1 2" key="1">
    <citation type="submission" date="2015-02" db="EMBL/GenBank/DDBJ databases">
        <authorList>
            <person name="Slaby B."/>
            <person name="Hentschel U."/>
        </authorList>
    </citation>
    <scope>NUCLEOTIDE SEQUENCE [LARGE SCALE GENOMIC DNA]</scope>
    <source>
        <strain evidence="1">15L</strain>
    </source>
</reference>
<reference evidence="1 2" key="2">
    <citation type="submission" date="2015-05" db="EMBL/GenBank/DDBJ databases">
        <title>Lifestyle Evolution in Cyanobacterial Symbionts of Sponges.</title>
        <authorList>
            <person name="Burgsdorf I."/>
            <person name="Slaby B.M."/>
            <person name="Handley K.M."/>
            <person name="Haber M."/>
            <person name="Blom J."/>
            <person name="Marshall C.W."/>
            <person name="Gilbert J.A."/>
            <person name="Hentschel U."/>
            <person name="Steindler L."/>
        </authorList>
    </citation>
    <scope>NUCLEOTIDE SEQUENCE [LARGE SCALE GENOMIC DNA]</scope>
    <source>
        <strain evidence="1">15L</strain>
    </source>
</reference>
<evidence type="ECO:0000313" key="1">
    <source>
        <dbReference type="EMBL" id="KKZ10189.1"/>
    </source>
</evidence>
<gene>
    <name evidence="1" type="ORF">TQ37_09325</name>
</gene>
<dbReference type="Proteomes" id="UP000035037">
    <property type="component" value="Unassembled WGS sequence"/>
</dbReference>
<organism evidence="1 2">
    <name type="scientific">Candidatus Synechococcus spongiarum 15L</name>
    <dbReference type="NCBI Taxonomy" id="1608419"/>
    <lineage>
        <taxon>Bacteria</taxon>
        <taxon>Bacillati</taxon>
        <taxon>Cyanobacteriota</taxon>
        <taxon>Cyanophyceae</taxon>
        <taxon>Synechococcales</taxon>
        <taxon>Synechococcaceae</taxon>
        <taxon>Synechococcus</taxon>
    </lineage>
</organism>
<protein>
    <submittedName>
        <fullName evidence="1">Uncharacterized protein</fullName>
    </submittedName>
</protein>
<dbReference type="AlphaFoldDB" id="A0A0G8ASD8"/>
<dbReference type="EMBL" id="JYFQ01000202">
    <property type="protein sequence ID" value="KKZ10189.1"/>
    <property type="molecule type" value="Genomic_DNA"/>
</dbReference>
<comment type="caution">
    <text evidence="1">The sequence shown here is derived from an EMBL/GenBank/DDBJ whole genome shotgun (WGS) entry which is preliminary data.</text>
</comment>
<dbReference type="PATRIC" id="fig|1608419.3.peg.1164"/>
<name>A0A0G8ASD8_9SYNE</name>